<comment type="caution">
    <text evidence="2">The sequence shown here is derived from an EMBL/GenBank/DDBJ whole genome shotgun (WGS) entry which is preliminary data.</text>
</comment>
<sequence length="155" mass="17062">MNFPELLSSVHGTIATFLLMGFTGAFAELVEITHAGVKRIQWGVGVMTTAAILLVSSGLWAYIFYRAPIPESPRSILKAGPTPWVHEVLFELKEHIGTYVPAVMLVAFYLVFVHGSELQQNRPLRMLAAGLLLLALVWTFMTFGLGVYVTKQAAL</sequence>
<dbReference type="Proteomes" id="UP000177629">
    <property type="component" value="Unassembled WGS sequence"/>
</dbReference>
<evidence type="ECO:0008006" key="4">
    <source>
        <dbReference type="Google" id="ProtNLM"/>
    </source>
</evidence>
<protein>
    <recommendedName>
        <fullName evidence="4">DUF2231 domain-containing protein</fullName>
    </recommendedName>
</protein>
<reference evidence="2 3" key="1">
    <citation type="journal article" date="2016" name="Nat. Commun.">
        <title>Thousands of microbial genomes shed light on interconnected biogeochemical processes in an aquifer system.</title>
        <authorList>
            <person name="Anantharaman K."/>
            <person name="Brown C.T."/>
            <person name="Hug L.A."/>
            <person name="Sharon I."/>
            <person name="Castelle C.J."/>
            <person name="Probst A.J."/>
            <person name="Thomas B.C."/>
            <person name="Singh A."/>
            <person name="Wilkins M.J."/>
            <person name="Karaoz U."/>
            <person name="Brodie E.L."/>
            <person name="Williams K.H."/>
            <person name="Hubbard S.S."/>
            <person name="Banfield J.F."/>
        </authorList>
    </citation>
    <scope>NUCLEOTIDE SEQUENCE [LARGE SCALE GENOMIC DNA]</scope>
</reference>
<gene>
    <name evidence="2" type="ORF">A2806_02645</name>
</gene>
<dbReference type="AlphaFoldDB" id="A0A1G2PHY0"/>
<keyword evidence="1" id="KW-0812">Transmembrane</keyword>
<dbReference type="STRING" id="1802362.A2806_02645"/>
<dbReference type="EMBL" id="MHSS01000011">
    <property type="protein sequence ID" value="OHA47948.1"/>
    <property type="molecule type" value="Genomic_DNA"/>
</dbReference>
<accession>A0A1G2PHY0</accession>
<feature type="transmembrane region" description="Helical" evidence="1">
    <location>
        <begin position="96"/>
        <end position="115"/>
    </location>
</feature>
<feature type="transmembrane region" description="Helical" evidence="1">
    <location>
        <begin position="6"/>
        <end position="30"/>
    </location>
</feature>
<keyword evidence="1" id="KW-1133">Transmembrane helix</keyword>
<keyword evidence="1" id="KW-0472">Membrane</keyword>
<feature type="transmembrane region" description="Helical" evidence="1">
    <location>
        <begin position="127"/>
        <end position="149"/>
    </location>
</feature>
<proteinExistence type="predicted"/>
<evidence type="ECO:0000313" key="3">
    <source>
        <dbReference type="Proteomes" id="UP000177629"/>
    </source>
</evidence>
<name>A0A1G2PHY0_9BACT</name>
<organism evidence="2 3">
    <name type="scientific">Candidatus Terrybacteria bacterium RIFCSPHIGHO2_01_FULL_48_17</name>
    <dbReference type="NCBI Taxonomy" id="1802362"/>
    <lineage>
        <taxon>Bacteria</taxon>
        <taxon>Candidatus Terryibacteriota</taxon>
    </lineage>
</organism>
<evidence type="ECO:0000313" key="2">
    <source>
        <dbReference type="EMBL" id="OHA47948.1"/>
    </source>
</evidence>
<evidence type="ECO:0000256" key="1">
    <source>
        <dbReference type="SAM" id="Phobius"/>
    </source>
</evidence>
<feature type="transmembrane region" description="Helical" evidence="1">
    <location>
        <begin position="42"/>
        <end position="65"/>
    </location>
</feature>